<dbReference type="InterPro" id="IPR024075">
    <property type="entry name" value="DNA-dir_RNA_pol_helix_hairp_sf"/>
</dbReference>
<evidence type="ECO:0000256" key="8">
    <source>
        <dbReference type="ARBA" id="ARBA00048552"/>
    </source>
</evidence>
<keyword evidence="4 9" id="KW-0808">Transferase</keyword>
<dbReference type="Proteomes" id="UP000515342">
    <property type="component" value="Segment"/>
</dbReference>
<dbReference type="PROSITE" id="PS00489">
    <property type="entry name" value="RNA_POL_PHAGE_2"/>
    <property type="match status" value="1"/>
</dbReference>
<dbReference type="GO" id="GO:0003677">
    <property type="term" value="F:DNA binding"/>
    <property type="evidence" value="ECO:0007669"/>
    <property type="project" value="InterPro"/>
</dbReference>
<evidence type="ECO:0000256" key="6">
    <source>
        <dbReference type="ARBA" id="ARBA00023163"/>
    </source>
</evidence>
<dbReference type="Pfam" id="PF00940">
    <property type="entry name" value="RNA_pol"/>
    <property type="match status" value="1"/>
</dbReference>
<evidence type="ECO:0000256" key="3">
    <source>
        <dbReference type="ARBA" id="ARBA00022478"/>
    </source>
</evidence>
<evidence type="ECO:0000313" key="12">
    <source>
        <dbReference type="Proteomes" id="UP000515342"/>
    </source>
</evidence>
<dbReference type="InterPro" id="IPR002092">
    <property type="entry name" value="DNA-dir_Rpol_phage-type"/>
</dbReference>
<dbReference type="GO" id="GO:0019083">
    <property type="term" value="P:viral transcription"/>
    <property type="evidence" value="ECO:0007669"/>
    <property type="project" value="UniProtKB-KW"/>
</dbReference>
<keyword evidence="6 9" id="KW-0804">Transcription</keyword>
<dbReference type="EC" id="2.7.7.6" evidence="2 9"/>
<evidence type="ECO:0000256" key="4">
    <source>
        <dbReference type="ARBA" id="ARBA00022679"/>
    </source>
</evidence>
<dbReference type="PANTHER" id="PTHR10102:SF0">
    <property type="entry name" value="DNA-DIRECTED RNA POLYMERASE, MITOCHONDRIAL"/>
    <property type="match status" value="1"/>
</dbReference>
<keyword evidence="7" id="KW-1195">Viral transcription</keyword>
<dbReference type="EMBL" id="GU943073">
    <property type="protein sequence ID" value="ADD95501.1"/>
    <property type="molecule type" value="Genomic_DNA"/>
</dbReference>
<dbReference type="GO" id="GO:0000428">
    <property type="term" value="C:DNA-directed RNA polymerase complex"/>
    <property type="evidence" value="ECO:0007669"/>
    <property type="project" value="UniProtKB-KW"/>
</dbReference>
<name>D6PIF0_9CAUD</name>
<comment type="catalytic activity">
    <reaction evidence="8 9">
        <text>RNA(n) + a ribonucleoside 5'-triphosphate = RNA(n+1) + diphosphate</text>
        <dbReference type="Rhea" id="RHEA:21248"/>
        <dbReference type="Rhea" id="RHEA-COMP:14527"/>
        <dbReference type="Rhea" id="RHEA-COMP:17342"/>
        <dbReference type="ChEBI" id="CHEBI:33019"/>
        <dbReference type="ChEBI" id="CHEBI:61557"/>
        <dbReference type="ChEBI" id="CHEBI:140395"/>
        <dbReference type="EC" id="2.7.7.6"/>
    </reaction>
</comment>
<keyword evidence="5 9" id="KW-0548">Nucleotidyltransferase</keyword>
<sequence>MATPAEISAQVDLEREQIRQGLNKIRDNTAKLEDKEYASATAYGVSSIEQLLPLVVTRIQGTRLRLRKGQAGVAFRDIHKYVTDVEPEVAAAIACKVTFDKVFATKKASTLVPNVTDAIGQAVENECMMRHYERKVPGLLHTLKENYFHKASGTHQKVKVITTLMNRYDVPHWQCWGRALRVKLGGWLLDCICEVSGWFLIDMRQQGNKRTNYVIPSPAFMEIKDQVMAQAELFSPLAWPMLIPPNDWDTERPGGYLLNEVMRGYDMVRRGNPLCIQGETPINFLNHIQKVAFTLNPFVVDVAQTLMERRVEVGKFVPQVEVPLPPKPADIDDNKDSEMSYRRAAAEAYNYNAQAFQRSCRTRMTMNAVEVFQDVDKFYIPWSLDYRGRAYPIPAFLTPQDTDFGKSLLKFYEGSFMTPEAEDWLAFQVATTYGRGLDKAPIQERLQWTLDNHDLIESIALDPDGYLHEWEVADEPWTFLAACDEYFHCVIQCDRNHTSLPVACDATCSGLQILSGLSRDASTAALVNVLPSEVPQDAYKVVAEQAKPHVPECIRPYMDRKVVKKVVMTVPYNSKPFSNRSYIRAALKEKGVEVEKDDLTATVKAVRDAMNVIVPGPMKVMQWIEQEVANAIDRGATSLQWITPSGFTVNQKLMKPTVQTIELQLMGRVQIQVATEGGDKVDRNHHKNATAPNLIHSLDASLLHLSALRFDSPISLIHDSVLCRATDMSVLSNIVRETYMHLFAEHDYLNTFAQYIGAETKPPIIDTLKPAKVIDSTYFFC</sequence>
<dbReference type="GO" id="GO:0003899">
    <property type="term" value="F:DNA-directed RNA polymerase activity"/>
    <property type="evidence" value="ECO:0007669"/>
    <property type="project" value="UniProtKB-EC"/>
</dbReference>
<comment type="function">
    <text evidence="9">DNA-dependent RNA polymerase catalyzes the transcription of DNA into RNA using the four ribonucleoside triphosphates as substrates.</text>
</comment>
<feature type="domain" description="DNA-directed RNA polymerase N-terminal" evidence="10">
    <location>
        <begin position="8"/>
        <end position="290"/>
    </location>
</feature>
<comment type="similarity">
    <text evidence="1 9">Belongs to the phage and mitochondrial RNA polymerase family.</text>
</comment>
<proteinExistence type="inferred from homology"/>
<dbReference type="GeneID" id="54998901"/>
<dbReference type="PANTHER" id="PTHR10102">
    <property type="entry name" value="DNA-DIRECTED RNA POLYMERASE, MITOCHONDRIAL"/>
    <property type="match status" value="1"/>
</dbReference>
<dbReference type="Pfam" id="PF14700">
    <property type="entry name" value="RPOL_N"/>
    <property type="match status" value="1"/>
</dbReference>
<dbReference type="InterPro" id="IPR029262">
    <property type="entry name" value="RPOL_N"/>
</dbReference>
<evidence type="ECO:0000256" key="7">
    <source>
        <dbReference type="ARBA" id="ARBA00023314"/>
    </source>
</evidence>
<evidence type="ECO:0000256" key="1">
    <source>
        <dbReference type="ARBA" id="ARBA00009493"/>
    </source>
</evidence>
<evidence type="ECO:0000256" key="9">
    <source>
        <dbReference type="RuleBase" id="RU003805"/>
    </source>
</evidence>
<dbReference type="SMART" id="SM01311">
    <property type="entry name" value="RPOL_N"/>
    <property type="match status" value="1"/>
</dbReference>
<dbReference type="InterPro" id="IPR043502">
    <property type="entry name" value="DNA/RNA_pol_sf"/>
</dbReference>
<protein>
    <recommendedName>
        <fullName evidence="2 9">DNA-directed RNA polymerase</fullName>
        <ecNumber evidence="2 9">2.7.7.6</ecNumber>
    </recommendedName>
</protein>
<dbReference type="PROSITE" id="PS00900">
    <property type="entry name" value="RNA_POL_PHAGE_1"/>
    <property type="match status" value="1"/>
</dbReference>
<dbReference type="Gene3D" id="1.10.287.280">
    <property type="match status" value="1"/>
</dbReference>
<keyword evidence="12" id="KW-1185">Reference proteome</keyword>
<evidence type="ECO:0000256" key="5">
    <source>
        <dbReference type="ARBA" id="ARBA00022695"/>
    </source>
</evidence>
<dbReference type="Gene3D" id="1.10.287.260">
    <property type="match status" value="1"/>
</dbReference>
<accession>D6PIF0</accession>
<dbReference type="SUPFAM" id="SSF56672">
    <property type="entry name" value="DNA/RNA polymerases"/>
    <property type="match status" value="1"/>
</dbReference>
<evidence type="ECO:0000313" key="11">
    <source>
        <dbReference type="EMBL" id="ADD95501.1"/>
    </source>
</evidence>
<dbReference type="Gene3D" id="1.10.1320.10">
    <property type="entry name" value="DNA-directed RNA polymerase, N-terminal domain"/>
    <property type="match status" value="1"/>
</dbReference>
<dbReference type="RefSeq" id="YP_009808007.1">
    <property type="nucleotide sequence ID" value="NC_048034.1"/>
</dbReference>
<evidence type="ECO:0000256" key="2">
    <source>
        <dbReference type="ARBA" id="ARBA00012418"/>
    </source>
</evidence>
<reference evidence="11 12" key="1">
    <citation type="journal article" date="2010" name="ISME J.">
        <title>Metagenome of the Mediterranean deep chlorophyll maximum studied by direct and fosmid library 454 pyrosequencing.</title>
        <authorList>
            <person name="Ghai R."/>
            <person name="Martin-Cuadrado A.B."/>
            <person name="Molto A.G."/>
            <person name="Heredia I.G."/>
            <person name="Cabrera R."/>
            <person name="Martin J."/>
            <person name="Verdu M."/>
            <person name="Deschamps P."/>
            <person name="Moreira D."/>
            <person name="Lopez-Garcia P."/>
            <person name="Mira A."/>
            <person name="Rodriguez-Valera F."/>
        </authorList>
    </citation>
    <scope>NUCLEOTIDE SEQUENCE [LARGE SCALE GENOMIC DNA]</scope>
</reference>
<dbReference type="InterPro" id="IPR046950">
    <property type="entry name" value="DNA-dir_Rpol_C_phage-type"/>
</dbReference>
<dbReference type="InterPro" id="IPR037159">
    <property type="entry name" value="RNA_POL_N_sf"/>
</dbReference>
<dbReference type="Gene3D" id="1.10.150.20">
    <property type="entry name" value="5' to 3' exonuclease, C-terminal subdomain"/>
    <property type="match status" value="1"/>
</dbReference>
<keyword evidence="3 9" id="KW-0240">DNA-directed RNA polymerase</keyword>
<evidence type="ECO:0000259" key="10">
    <source>
        <dbReference type="SMART" id="SM01311"/>
    </source>
</evidence>
<dbReference type="GO" id="GO:0006351">
    <property type="term" value="P:DNA-templated transcription"/>
    <property type="evidence" value="ECO:0007669"/>
    <property type="project" value="InterPro"/>
</dbReference>
<dbReference type="KEGG" id="vg:54998901"/>
<organism evidence="11 12">
    <name type="scientific">uncultured phage MedDCM-OCT-S08-C41</name>
    <dbReference type="NCBI Taxonomy" id="743578"/>
    <lineage>
        <taxon>Viruses</taxon>
        <taxon>Duplodnaviria</taxon>
        <taxon>Heunggongvirae</taxon>
        <taxon>Uroviricota</taxon>
        <taxon>Caudoviricetes</taxon>
        <taxon>Autographivirales</taxon>
        <taxon>Powvirus</taxon>
        <taxon>Powvirus S08C41</taxon>
    </lineage>
</organism>